<reference evidence="2 3" key="1">
    <citation type="submission" date="2016-10" db="EMBL/GenBank/DDBJ databases">
        <authorList>
            <person name="de Groot N.N."/>
        </authorList>
    </citation>
    <scope>NUCLEOTIDE SEQUENCE [LARGE SCALE GENOMIC DNA]</scope>
    <source>
        <strain evidence="2 3">DSM 29439</strain>
    </source>
</reference>
<dbReference type="RefSeq" id="WP_091427336.1">
    <property type="nucleotide sequence ID" value="NZ_FOJB01000001.1"/>
</dbReference>
<dbReference type="PANTHER" id="PTHR30283">
    <property type="entry name" value="PEROXIDE STRESS RESPONSE PROTEIN YAAA"/>
    <property type="match status" value="1"/>
</dbReference>
<sequence>MLVVVSPAKRLDEKPAKMTGGTRPVFQDQAETLAKAARKLSGKDLERLMHISPALGALNVERFAAFGGGAGEKPAIEMFAGDTYAGLDAGSLEEDELRYAQEHLCILSGLYGLLRPRDQIAPHRLEMGTRMKNQKGKNLYEFWADDIAKELNQRADSTSSDILVNCASVEYFSAVDRDALDLRVITPQFLEMKPGGPKVVSFFAKKARGAMARFIVQNRVRDPEALKHFDLGGYTFQPDMSEGDDLIFLRDES</sequence>
<dbReference type="GO" id="GO:0033194">
    <property type="term" value="P:response to hydroperoxide"/>
    <property type="evidence" value="ECO:0007669"/>
    <property type="project" value="TreeGrafter"/>
</dbReference>
<proteinExistence type="inferred from homology"/>
<evidence type="ECO:0000256" key="1">
    <source>
        <dbReference type="HAMAP-Rule" id="MF_00652"/>
    </source>
</evidence>
<comment type="similarity">
    <text evidence="1">Belongs to the UPF0246 family.</text>
</comment>
<dbReference type="EMBL" id="FOJB01000001">
    <property type="protein sequence ID" value="SEV88586.1"/>
    <property type="molecule type" value="Genomic_DNA"/>
</dbReference>
<dbReference type="AlphaFoldDB" id="A0A1I0ML35"/>
<evidence type="ECO:0000313" key="2">
    <source>
        <dbReference type="EMBL" id="SEV88586.1"/>
    </source>
</evidence>
<gene>
    <name evidence="2" type="ORF">SAMN05444851_0096</name>
</gene>
<dbReference type="HAMAP" id="MF_00652">
    <property type="entry name" value="UPF0246"/>
    <property type="match status" value="1"/>
</dbReference>
<dbReference type="GO" id="GO:0005829">
    <property type="term" value="C:cytosol"/>
    <property type="evidence" value="ECO:0007669"/>
    <property type="project" value="TreeGrafter"/>
</dbReference>
<dbReference type="OrthoDB" id="9777133at2"/>
<dbReference type="NCBIfam" id="NF002542">
    <property type="entry name" value="PRK02101.1-3"/>
    <property type="match status" value="1"/>
</dbReference>
<dbReference type="PANTHER" id="PTHR30283:SF4">
    <property type="entry name" value="PEROXIDE STRESS RESISTANCE PROTEIN YAAA"/>
    <property type="match status" value="1"/>
</dbReference>
<dbReference type="STRING" id="1173584.SAMN05444851_0096"/>
<keyword evidence="3" id="KW-1185">Reference proteome</keyword>
<name>A0A1I0ML35_9RHOB</name>
<protein>
    <recommendedName>
        <fullName evidence="1">UPF0246 protein SAMN05444851_0096</fullName>
    </recommendedName>
</protein>
<dbReference type="InterPro" id="IPR005583">
    <property type="entry name" value="YaaA"/>
</dbReference>
<evidence type="ECO:0000313" key="3">
    <source>
        <dbReference type="Proteomes" id="UP000199650"/>
    </source>
</evidence>
<dbReference type="Pfam" id="PF03883">
    <property type="entry name" value="H2O2_YaaD"/>
    <property type="match status" value="1"/>
</dbReference>
<accession>A0A1I0ML35</accession>
<organism evidence="2 3">
    <name type="scientific">Aliiroseovarius sediminilitoris</name>
    <dbReference type="NCBI Taxonomy" id="1173584"/>
    <lineage>
        <taxon>Bacteria</taxon>
        <taxon>Pseudomonadati</taxon>
        <taxon>Pseudomonadota</taxon>
        <taxon>Alphaproteobacteria</taxon>
        <taxon>Rhodobacterales</taxon>
        <taxon>Paracoccaceae</taxon>
        <taxon>Aliiroseovarius</taxon>
    </lineage>
</organism>
<dbReference type="Proteomes" id="UP000199650">
    <property type="component" value="Unassembled WGS sequence"/>
</dbReference>